<sequence>MQVRQLDDEVIQVKQVLKHANQLQLASKKYPSEHKLHTSTDEHQRQGGTHAEIKQNNLHQQIIFPSIQQPTLQSIHQVSDEHVKQGQTQPKINQIISYLNKCQMKINNNWYQYKYYNMYQFHKLNMVKYILKLEQIINISNFVKMNHDNKYYQHRYYKQ</sequence>
<evidence type="ECO:0000313" key="3">
    <source>
        <dbReference type="Proteomes" id="UP000692954"/>
    </source>
</evidence>
<reference evidence="2" key="1">
    <citation type="submission" date="2021-01" db="EMBL/GenBank/DDBJ databases">
        <authorList>
            <consortium name="Genoscope - CEA"/>
            <person name="William W."/>
        </authorList>
    </citation>
    <scope>NUCLEOTIDE SEQUENCE</scope>
</reference>
<evidence type="ECO:0000313" key="2">
    <source>
        <dbReference type="EMBL" id="CAD8074116.1"/>
    </source>
</evidence>
<dbReference type="AlphaFoldDB" id="A0A8S1MBZ8"/>
<dbReference type="Proteomes" id="UP000692954">
    <property type="component" value="Unassembled WGS sequence"/>
</dbReference>
<name>A0A8S1MBZ8_9CILI</name>
<organism evidence="2 3">
    <name type="scientific">Paramecium sonneborni</name>
    <dbReference type="NCBI Taxonomy" id="65129"/>
    <lineage>
        <taxon>Eukaryota</taxon>
        <taxon>Sar</taxon>
        <taxon>Alveolata</taxon>
        <taxon>Ciliophora</taxon>
        <taxon>Intramacronucleata</taxon>
        <taxon>Oligohymenophorea</taxon>
        <taxon>Peniculida</taxon>
        <taxon>Parameciidae</taxon>
        <taxon>Paramecium</taxon>
    </lineage>
</organism>
<accession>A0A8S1MBZ8</accession>
<gene>
    <name evidence="2" type="ORF">PSON_ATCC_30995.1.T0310323</name>
</gene>
<dbReference type="EMBL" id="CAJJDN010000031">
    <property type="protein sequence ID" value="CAD8074116.1"/>
    <property type="molecule type" value="Genomic_DNA"/>
</dbReference>
<keyword evidence="3" id="KW-1185">Reference proteome</keyword>
<feature type="compositionally biased region" description="Basic and acidic residues" evidence="1">
    <location>
        <begin position="30"/>
        <end position="45"/>
    </location>
</feature>
<feature type="region of interest" description="Disordered" evidence="1">
    <location>
        <begin position="29"/>
        <end position="49"/>
    </location>
</feature>
<protein>
    <submittedName>
        <fullName evidence="2">Uncharacterized protein</fullName>
    </submittedName>
</protein>
<comment type="caution">
    <text evidence="2">The sequence shown here is derived from an EMBL/GenBank/DDBJ whole genome shotgun (WGS) entry which is preliminary data.</text>
</comment>
<evidence type="ECO:0000256" key="1">
    <source>
        <dbReference type="SAM" id="MobiDB-lite"/>
    </source>
</evidence>
<proteinExistence type="predicted"/>